<keyword evidence="5 7" id="KW-0508">mRNA splicing</keyword>
<evidence type="ECO:0000256" key="4">
    <source>
        <dbReference type="ARBA" id="ARBA00022728"/>
    </source>
</evidence>
<dbReference type="PANTHER" id="PTHR13264:SF5">
    <property type="entry name" value="PRE-MRNA-SPLICING FACTOR SYF2"/>
    <property type="match status" value="1"/>
</dbReference>
<dbReference type="PANTHER" id="PTHR13264">
    <property type="entry name" value="GCIP-INTERACTING PROTEIN P29"/>
    <property type="match status" value="1"/>
</dbReference>
<comment type="subcellular location">
    <subcellularLocation>
        <location evidence="1 7">Nucleus</location>
    </subcellularLocation>
</comment>
<dbReference type="AlphaFoldDB" id="A0A7I8WCR1"/>
<gene>
    <name evidence="9" type="ORF">DGYR_LOCUS13207</name>
</gene>
<evidence type="ECO:0000256" key="5">
    <source>
        <dbReference type="ARBA" id="ARBA00023187"/>
    </source>
</evidence>
<dbReference type="GO" id="GO:0071013">
    <property type="term" value="C:catalytic step 2 spliceosome"/>
    <property type="evidence" value="ECO:0007669"/>
    <property type="project" value="TreeGrafter"/>
</dbReference>
<dbReference type="InterPro" id="IPR013260">
    <property type="entry name" value="mRNA_splic_SYF2"/>
</dbReference>
<comment type="subunit">
    <text evidence="7">May be part of a spliceosome complex.</text>
</comment>
<protein>
    <recommendedName>
        <fullName evidence="7">Pre-mRNA-splicing factor SYF2</fullName>
    </recommendedName>
</protein>
<evidence type="ECO:0000256" key="7">
    <source>
        <dbReference type="RuleBase" id="RU367148"/>
    </source>
</evidence>
<dbReference type="Proteomes" id="UP000549394">
    <property type="component" value="Unassembled WGS sequence"/>
</dbReference>
<keyword evidence="6 7" id="KW-0539">Nucleus</keyword>
<comment type="similarity">
    <text evidence="2 7">Belongs to the SYF2 family.</text>
</comment>
<dbReference type="GO" id="GO:0071014">
    <property type="term" value="C:post-mRNA release spliceosomal complex"/>
    <property type="evidence" value="ECO:0007669"/>
    <property type="project" value="TreeGrafter"/>
</dbReference>
<evidence type="ECO:0000313" key="9">
    <source>
        <dbReference type="EMBL" id="CAD5125910.1"/>
    </source>
</evidence>
<evidence type="ECO:0000256" key="2">
    <source>
        <dbReference type="ARBA" id="ARBA00010028"/>
    </source>
</evidence>
<name>A0A7I8WCR1_9ANNE</name>
<dbReference type="EMBL" id="CAJFCJ010000030">
    <property type="protein sequence ID" value="CAD5125910.1"/>
    <property type="molecule type" value="Genomic_DNA"/>
</dbReference>
<comment type="function">
    <text evidence="7">Involved in pre-mRNA splicing.</text>
</comment>
<keyword evidence="3 7" id="KW-0507">mRNA processing</keyword>
<dbReference type="GO" id="GO:0000974">
    <property type="term" value="C:Prp19 complex"/>
    <property type="evidence" value="ECO:0007669"/>
    <property type="project" value="TreeGrafter"/>
</dbReference>
<dbReference type="Pfam" id="PF08231">
    <property type="entry name" value="SYF2"/>
    <property type="match status" value="1"/>
</dbReference>
<organism evidence="9 10">
    <name type="scientific">Dimorphilus gyrociliatus</name>
    <dbReference type="NCBI Taxonomy" id="2664684"/>
    <lineage>
        <taxon>Eukaryota</taxon>
        <taxon>Metazoa</taxon>
        <taxon>Spiralia</taxon>
        <taxon>Lophotrochozoa</taxon>
        <taxon>Annelida</taxon>
        <taxon>Polychaeta</taxon>
        <taxon>Polychaeta incertae sedis</taxon>
        <taxon>Dinophilidae</taxon>
        <taxon>Dimorphilus</taxon>
    </lineage>
</organism>
<proteinExistence type="inferred from homology"/>
<keyword evidence="4 7" id="KW-0747">Spliceosome</keyword>
<evidence type="ECO:0000313" key="10">
    <source>
        <dbReference type="Proteomes" id="UP000549394"/>
    </source>
</evidence>
<evidence type="ECO:0000256" key="3">
    <source>
        <dbReference type="ARBA" id="ARBA00022664"/>
    </source>
</evidence>
<reference evidence="9 10" key="1">
    <citation type="submission" date="2020-08" db="EMBL/GenBank/DDBJ databases">
        <authorList>
            <person name="Hejnol A."/>
        </authorList>
    </citation>
    <scope>NUCLEOTIDE SEQUENCE [LARGE SCALE GENOMIC DNA]</scope>
</reference>
<keyword evidence="10" id="KW-1185">Reference proteome</keyword>
<evidence type="ECO:0000256" key="8">
    <source>
        <dbReference type="SAM" id="MobiDB-lite"/>
    </source>
</evidence>
<sequence length="224" mass="26784">MADKSKDSTREQRIARLRQLQMKRNEARKMNHVAVVEEDKMKNLPSNWDAKRKKVDWEDTEEERRKACEERGMSYGRVKMLELSAEDAERKDLKKQRKKNPDEGFSSFEQSTFRQYSRLTRQMKPDFEEYEEEKTKLGDAFYPGTNTLGVLNHKDSKEGIDRMVSDLSKQQEKRQKYSRRRVHDDDADIDYINDRNAKFNKKLERFYGEHTAEIRQNFERGTAV</sequence>
<comment type="caution">
    <text evidence="9">The sequence shown here is derived from an EMBL/GenBank/DDBJ whole genome shotgun (WGS) entry which is preliminary data.</text>
</comment>
<dbReference type="OrthoDB" id="199717at2759"/>
<evidence type="ECO:0000256" key="6">
    <source>
        <dbReference type="ARBA" id="ARBA00023242"/>
    </source>
</evidence>
<evidence type="ECO:0000256" key="1">
    <source>
        <dbReference type="ARBA" id="ARBA00004123"/>
    </source>
</evidence>
<feature type="region of interest" description="Disordered" evidence="8">
    <location>
        <begin position="87"/>
        <end position="111"/>
    </location>
</feature>
<accession>A0A7I8WCR1</accession>
<dbReference type="GO" id="GO:0000398">
    <property type="term" value="P:mRNA splicing, via spliceosome"/>
    <property type="evidence" value="ECO:0007669"/>
    <property type="project" value="UniProtKB-UniRule"/>
</dbReference>